<reference evidence="13" key="1">
    <citation type="submission" date="2022-10" db="EMBL/GenBank/DDBJ databases">
        <title>Novel sulphate-reducing endosymbionts in the free-living metamonad Anaeramoeba.</title>
        <authorList>
            <person name="Jerlstrom-Hultqvist J."/>
            <person name="Cepicka I."/>
            <person name="Gallot-Lavallee L."/>
            <person name="Salas-Leiva D."/>
            <person name="Curtis B.A."/>
            <person name="Zahonova K."/>
            <person name="Pipaliya S."/>
            <person name="Dacks J."/>
            <person name="Roger A.J."/>
        </authorList>
    </citation>
    <scope>NUCLEOTIDE SEQUENCE</scope>
    <source>
        <strain evidence="13">BMAN</strain>
    </source>
</reference>
<dbReference type="GO" id="GO:0000448">
    <property type="term" value="P:cleavage in ITS2 between 5.8S rRNA and LSU-rRNA of tricistronic rRNA transcript (SSU-rRNA, 5.8S rRNA, LSU-rRNA)"/>
    <property type="evidence" value="ECO:0007669"/>
    <property type="project" value="TreeGrafter"/>
</dbReference>
<evidence type="ECO:0000256" key="5">
    <source>
        <dbReference type="ARBA" id="ARBA00022741"/>
    </source>
</evidence>
<name>A0A9Q0LRL1_ANAIG</name>
<dbReference type="PANTHER" id="PTHR12755">
    <property type="entry name" value="CLEAVAGE/POLYADENYLATION FACTOR IA SUBUNIT CLP1P"/>
    <property type="match status" value="1"/>
</dbReference>
<evidence type="ECO:0000256" key="7">
    <source>
        <dbReference type="ARBA" id="ARBA00022840"/>
    </source>
</evidence>
<feature type="domain" description="NOL9 N-terminal" evidence="11">
    <location>
        <begin position="34"/>
        <end position="97"/>
    </location>
</feature>
<comment type="caution">
    <text evidence="13">The sequence shown here is derived from an EMBL/GenBank/DDBJ whole genome shotgun (WGS) entry which is preliminary data.</text>
</comment>
<dbReference type="InterPro" id="IPR057573">
    <property type="entry name" value="NOL9_N"/>
</dbReference>
<keyword evidence="6" id="KW-0418">Kinase</keyword>
<evidence type="ECO:0000256" key="4">
    <source>
        <dbReference type="ARBA" id="ARBA00022679"/>
    </source>
</evidence>
<feature type="domain" description="Clp1 P-loop" evidence="10">
    <location>
        <begin position="224"/>
        <end position="371"/>
    </location>
</feature>
<evidence type="ECO:0000256" key="6">
    <source>
        <dbReference type="ARBA" id="ARBA00022777"/>
    </source>
</evidence>
<dbReference type="GO" id="GO:0005524">
    <property type="term" value="F:ATP binding"/>
    <property type="evidence" value="ECO:0007669"/>
    <property type="project" value="UniProtKB-KW"/>
</dbReference>
<evidence type="ECO:0000313" key="14">
    <source>
        <dbReference type="Proteomes" id="UP001149090"/>
    </source>
</evidence>
<keyword evidence="5" id="KW-0547">Nucleotide-binding</keyword>
<evidence type="ECO:0000256" key="1">
    <source>
        <dbReference type="ARBA" id="ARBA00004604"/>
    </source>
</evidence>
<keyword evidence="3" id="KW-0698">rRNA processing</keyword>
<dbReference type="Gene3D" id="3.40.50.300">
    <property type="entry name" value="P-loop containing nucleotide triphosphate hydrolases"/>
    <property type="match status" value="1"/>
</dbReference>
<sequence length="597" mass="68811">MDFKIEKNSNEEIKRRKIENENENKNNHSIKTFKMILKPKQKLSFYGKIQIKIIKGNLKILGFNINTSNSGKISIFSPTTLSALTLENNNRNQSTEFKIYSEKNIQIKNKAFKEMFDIHEYLGININTNINKNESKTKWNETRNQVVECFADPRPEIGSKNGVLFLSEMKEFGVLLRGDSRLYNQITSKLVIPDSWRSICKDIKKKSVGIIQKKGVSPVILVCGAQNCGKSTFSKFLLNSMLNIFSCVYHFETDVGQCEFTPPGVISVSRVVEPLFGPGFMRMNWPEITQFYGDDNPAKMPSLYIDMIRHLQEMLTKMQAKDLSSDGTQWPVIINTHGWIHSVGEQLLHSIIKITKPHFIVHLKSENYLLNNDELLGVPNILSYQEFQKVFICESFNKKLNKEDLQEENIGRIRKEKHQASIKFKMFKWDHYFTQRSEVNICLQAPFQVGWGGIRLRVLSNEVPFCEFLNVLNGSLIGLVCDKQEYDCEDEKFNKELPQILQETPIRSAECVGFGVVRSIDMSKKLFYIITPILIEKLKQVNTLVLGFVRLPIEVLVDWGLDFDTPYFSAYNGSKILEGNHEMKRRVGKILVKSKEI</sequence>
<protein>
    <recommendedName>
        <fullName evidence="9">Polynucleotide 5'-hydroxyl-kinase NOL9</fullName>
    </recommendedName>
</protein>
<feature type="domain" description="NOL9 C-terminal" evidence="12">
    <location>
        <begin position="446"/>
        <end position="552"/>
    </location>
</feature>
<evidence type="ECO:0000313" key="13">
    <source>
        <dbReference type="EMBL" id="KAJ5077747.1"/>
    </source>
</evidence>
<dbReference type="OrthoDB" id="2405412at2759"/>
<dbReference type="Pfam" id="PF25467">
    <property type="entry name" value="NOL9_C"/>
    <property type="match status" value="1"/>
</dbReference>
<gene>
    <name evidence="13" type="ORF">M0811_05437</name>
</gene>
<evidence type="ECO:0000256" key="9">
    <source>
        <dbReference type="ARBA" id="ARBA00071212"/>
    </source>
</evidence>
<dbReference type="PANTHER" id="PTHR12755:SF3">
    <property type="entry name" value="POLYNUCLEOTIDE 5'-HYDROXYL-KINASE NOL9"/>
    <property type="match status" value="1"/>
</dbReference>
<accession>A0A9Q0LRL1</accession>
<dbReference type="GO" id="GO:0051731">
    <property type="term" value="F:polynucleotide 5'-hydroxyl-kinase activity"/>
    <property type="evidence" value="ECO:0007669"/>
    <property type="project" value="InterPro"/>
</dbReference>
<keyword evidence="8" id="KW-0539">Nucleus</keyword>
<proteinExistence type="inferred from homology"/>
<organism evidence="13 14">
    <name type="scientific">Anaeramoeba ignava</name>
    <name type="common">Anaerobic marine amoeba</name>
    <dbReference type="NCBI Taxonomy" id="1746090"/>
    <lineage>
        <taxon>Eukaryota</taxon>
        <taxon>Metamonada</taxon>
        <taxon>Anaeramoebidae</taxon>
        <taxon>Anaeramoeba</taxon>
    </lineage>
</organism>
<dbReference type="EMBL" id="JAPDFW010000056">
    <property type="protein sequence ID" value="KAJ5077747.1"/>
    <property type="molecule type" value="Genomic_DNA"/>
</dbReference>
<evidence type="ECO:0000259" key="12">
    <source>
        <dbReference type="Pfam" id="PF25467"/>
    </source>
</evidence>
<dbReference type="InterPro" id="IPR057570">
    <property type="entry name" value="NOL9_C"/>
</dbReference>
<dbReference type="Pfam" id="PF24419">
    <property type="entry name" value="Cupin_NOL9"/>
    <property type="match status" value="1"/>
</dbReference>
<dbReference type="InterPro" id="IPR045116">
    <property type="entry name" value="Clp1/Grc3"/>
</dbReference>
<comment type="similarity">
    <text evidence="2">Belongs to the Clp1 family. NOL9/GRC3 subfamily.</text>
</comment>
<comment type="subcellular location">
    <subcellularLocation>
        <location evidence="1">Nucleus</location>
        <location evidence="1">Nucleolus</location>
    </subcellularLocation>
</comment>
<evidence type="ECO:0000259" key="10">
    <source>
        <dbReference type="Pfam" id="PF16575"/>
    </source>
</evidence>
<evidence type="ECO:0000256" key="3">
    <source>
        <dbReference type="ARBA" id="ARBA00022552"/>
    </source>
</evidence>
<evidence type="ECO:0000256" key="2">
    <source>
        <dbReference type="ARBA" id="ARBA00011003"/>
    </source>
</evidence>
<keyword evidence="7" id="KW-0067">ATP-binding</keyword>
<dbReference type="InterPro" id="IPR027417">
    <property type="entry name" value="P-loop_NTPase"/>
</dbReference>
<evidence type="ECO:0000259" key="11">
    <source>
        <dbReference type="Pfam" id="PF24419"/>
    </source>
</evidence>
<dbReference type="AlphaFoldDB" id="A0A9Q0LRL1"/>
<dbReference type="GO" id="GO:0005730">
    <property type="term" value="C:nucleolus"/>
    <property type="evidence" value="ECO:0007669"/>
    <property type="project" value="UniProtKB-SubCell"/>
</dbReference>
<evidence type="ECO:0000256" key="8">
    <source>
        <dbReference type="ARBA" id="ARBA00023242"/>
    </source>
</evidence>
<dbReference type="Proteomes" id="UP001149090">
    <property type="component" value="Unassembled WGS sequence"/>
</dbReference>
<dbReference type="InterPro" id="IPR032319">
    <property type="entry name" value="CLP1_P"/>
</dbReference>
<keyword evidence="4" id="KW-0808">Transferase</keyword>
<dbReference type="Pfam" id="PF16575">
    <property type="entry name" value="CLP1_P"/>
    <property type="match status" value="1"/>
</dbReference>
<keyword evidence="14" id="KW-1185">Reference proteome</keyword>
<dbReference type="OMA" id="YFGETSC"/>